<comment type="caution">
    <text evidence="3">The sequence shown here is derived from an EMBL/GenBank/DDBJ whole genome shotgun (WGS) entry which is preliminary data.</text>
</comment>
<feature type="compositionally biased region" description="Polar residues" evidence="1">
    <location>
        <begin position="236"/>
        <end position="249"/>
    </location>
</feature>
<feature type="transmembrane region" description="Helical" evidence="2">
    <location>
        <begin position="33"/>
        <end position="60"/>
    </location>
</feature>
<gene>
    <name evidence="4" type="ORF">OKA104_LOCUS11695</name>
    <name evidence="3" type="ORF">VCS650_LOCUS37664</name>
</gene>
<keyword evidence="2" id="KW-1133">Transmembrane helix</keyword>
<feature type="transmembrane region" description="Helical" evidence="2">
    <location>
        <begin position="66"/>
        <end position="90"/>
    </location>
</feature>
<proteinExistence type="predicted"/>
<feature type="region of interest" description="Disordered" evidence="1">
    <location>
        <begin position="227"/>
        <end position="257"/>
    </location>
</feature>
<evidence type="ECO:0000256" key="1">
    <source>
        <dbReference type="SAM" id="MobiDB-lite"/>
    </source>
</evidence>
<evidence type="ECO:0000256" key="2">
    <source>
        <dbReference type="SAM" id="Phobius"/>
    </source>
</evidence>
<reference evidence="3" key="1">
    <citation type="submission" date="2021-02" db="EMBL/GenBank/DDBJ databases">
        <authorList>
            <person name="Nowell W R."/>
        </authorList>
    </citation>
    <scope>NUCLEOTIDE SEQUENCE</scope>
</reference>
<protein>
    <submittedName>
        <fullName evidence="3">Uncharacterized protein</fullName>
    </submittedName>
</protein>
<evidence type="ECO:0000313" key="5">
    <source>
        <dbReference type="Proteomes" id="UP000663891"/>
    </source>
</evidence>
<dbReference type="EMBL" id="CAJNON010001041">
    <property type="protein sequence ID" value="CAF1420215.1"/>
    <property type="molecule type" value="Genomic_DNA"/>
</dbReference>
<dbReference type="Proteomes" id="UP000663891">
    <property type="component" value="Unassembled WGS sequence"/>
</dbReference>
<dbReference type="AlphaFoldDB" id="A0A815MG92"/>
<keyword evidence="2" id="KW-0812">Transmembrane</keyword>
<dbReference type="EMBL" id="CAJOAY010000547">
    <property type="protein sequence ID" value="CAF3689447.1"/>
    <property type="molecule type" value="Genomic_DNA"/>
</dbReference>
<keyword evidence="2" id="KW-0472">Membrane</keyword>
<accession>A0A815MG92</accession>
<name>A0A815MG92_9BILA</name>
<dbReference type="Proteomes" id="UP000663881">
    <property type="component" value="Unassembled WGS sequence"/>
</dbReference>
<feature type="transmembrane region" description="Helical" evidence="2">
    <location>
        <begin position="168"/>
        <end position="190"/>
    </location>
</feature>
<evidence type="ECO:0000313" key="3">
    <source>
        <dbReference type="EMBL" id="CAF1420215.1"/>
    </source>
</evidence>
<feature type="transmembrane region" description="Helical" evidence="2">
    <location>
        <begin position="97"/>
        <end position="117"/>
    </location>
</feature>
<dbReference type="OrthoDB" id="10052369at2759"/>
<evidence type="ECO:0000313" key="4">
    <source>
        <dbReference type="EMBL" id="CAF3689447.1"/>
    </source>
</evidence>
<organism evidence="3 5">
    <name type="scientific">Adineta steineri</name>
    <dbReference type="NCBI Taxonomy" id="433720"/>
    <lineage>
        <taxon>Eukaryota</taxon>
        <taxon>Metazoa</taxon>
        <taxon>Spiralia</taxon>
        <taxon>Gnathifera</taxon>
        <taxon>Rotifera</taxon>
        <taxon>Eurotatoria</taxon>
        <taxon>Bdelloidea</taxon>
        <taxon>Adinetida</taxon>
        <taxon>Adinetidae</taxon>
        <taxon>Adineta</taxon>
    </lineage>
</organism>
<sequence>MLQQQQQQQYYNGSNVGQIVHTRKKTVNDLIPGFVPGLLGVFQLFLWIAILALEGVSIYYDPGRGTVYAGIWCSSVFFVTWIAMFCYLCCGRSAGCGIYLVIQNSISLVFAIILVIFTARFVKNPCLCYGALCYIPNWHYIYDFDSFYGNFIYPCTPRTFEKLPILKGLLACAALMLVSNIIFIILYIIFSIKLRMDKSSNTEQLNVGYQQESAAIHIGGQPSYHPSNMAYPPQQNPQTSPNWPTGLTSHDTRSEKF</sequence>